<protein>
    <submittedName>
        <fullName evidence="1">Uncharacterized protein</fullName>
    </submittedName>
</protein>
<dbReference type="EMBL" id="BLXT01006360">
    <property type="protein sequence ID" value="GFO31190.1"/>
    <property type="molecule type" value="Genomic_DNA"/>
</dbReference>
<sequence>MALTRLQLLLPPSLPAPNCSVWSVLTRKGSSPAGGGRAVQQKTFDTKGSAWAQNISVSGSTITKSQNILSSLSDRLSPFTTMVISDF</sequence>
<dbReference type="Proteomes" id="UP000735302">
    <property type="component" value="Unassembled WGS sequence"/>
</dbReference>
<evidence type="ECO:0000313" key="1">
    <source>
        <dbReference type="EMBL" id="GFO31190.1"/>
    </source>
</evidence>
<reference evidence="1 2" key="1">
    <citation type="journal article" date="2021" name="Elife">
        <title>Chloroplast acquisition without the gene transfer in kleptoplastic sea slugs, Plakobranchus ocellatus.</title>
        <authorList>
            <person name="Maeda T."/>
            <person name="Takahashi S."/>
            <person name="Yoshida T."/>
            <person name="Shimamura S."/>
            <person name="Takaki Y."/>
            <person name="Nagai Y."/>
            <person name="Toyoda A."/>
            <person name="Suzuki Y."/>
            <person name="Arimoto A."/>
            <person name="Ishii H."/>
            <person name="Satoh N."/>
            <person name="Nishiyama T."/>
            <person name="Hasebe M."/>
            <person name="Maruyama T."/>
            <person name="Minagawa J."/>
            <person name="Obokata J."/>
            <person name="Shigenobu S."/>
        </authorList>
    </citation>
    <scope>NUCLEOTIDE SEQUENCE [LARGE SCALE GENOMIC DNA]</scope>
</reference>
<dbReference type="AlphaFoldDB" id="A0AAV4CHC8"/>
<comment type="caution">
    <text evidence="1">The sequence shown here is derived from an EMBL/GenBank/DDBJ whole genome shotgun (WGS) entry which is preliminary data.</text>
</comment>
<keyword evidence="2" id="KW-1185">Reference proteome</keyword>
<proteinExistence type="predicted"/>
<accession>A0AAV4CHC8</accession>
<gene>
    <name evidence="1" type="ORF">PoB_005769500</name>
</gene>
<name>A0AAV4CHC8_9GAST</name>
<organism evidence="1 2">
    <name type="scientific">Plakobranchus ocellatus</name>
    <dbReference type="NCBI Taxonomy" id="259542"/>
    <lineage>
        <taxon>Eukaryota</taxon>
        <taxon>Metazoa</taxon>
        <taxon>Spiralia</taxon>
        <taxon>Lophotrochozoa</taxon>
        <taxon>Mollusca</taxon>
        <taxon>Gastropoda</taxon>
        <taxon>Heterobranchia</taxon>
        <taxon>Euthyneura</taxon>
        <taxon>Panpulmonata</taxon>
        <taxon>Sacoglossa</taxon>
        <taxon>Placobranchoidea</taxon>
        <taxon>Plakobranchidae</taxon>
        <taxon>Plakobranchus</taxon>
    </lineage>
</organism>
<evidence type="ECO:0000313" key="2">
    <source>
        <dbReference type="Proteomes" id="UP000735302"/>
    </source>
</evidence>